<dbReference type="GO" id="GO:0009966">
    <property type="term" value="P:regulation of signal transduction"/>
    <property type="evidence" value="ECO:0007669"/>
    <property type="project" value="UniProtKB-ARBA"/>
</dbReference>
<gene>
    <name evidence="3" type="ORF">MEUPH1_LOCUS30618</name>
</gene>
<dbReference type="InterPro" id="IPR000569">
    <property type="entry name" value="HECT_dom"/>
</dbReference>
<evidence type="ECO:0000256" key="1">
    <source>
        <dbReference type="ARBA" id="ARBA00022786"/>
    </source>
</evidence>
<accession>A0AAV0YAU5</accession>
<dbReference type="SUPFAM" id="SSF56204">
    <property type="entry name" value="Hect, E3 ligase catalytic domain"/>
    <property type="match status" value="1"/>
</dbReference>
<evidence type="ECO:0000259" key="2">
    <source>
        <dbReference type="Pfam" id="PF00632"/>
    </source>
</evidence>
<dbReference type="AlphaFoldDB" id="A0AAV0YAU5"/>
<dbReference type="Proteomes" id="UP001160148">
    <property type="component" value="Unassembled WGS sequence"/>
</dbReference>
<organism evidence="3 4">
    <name type="scientific">Macrosiphum euphorbiae</name>
    <name type="common">potato aphid</name>
    <dbReference type="NCBI Taxonomy" id="13131"/>
    <lineage>
        <taxon>Eukaryota</taxon>
        <taxon>Metazoa</taxon>
        <taxon>Ecdysozoa</taxon>
        <taxon>Arthropoda</taxon>
        <taxon>Hexapoda</taxon>
        <taxon>Insecta</taxon>
        <taxon>Pterygota</taxon>
        <taxon>Neoptera</taxon>
        <taxon>Paraneoptera</taxon>
        <taxon>Hemiptera</taxon>
        <taxon>Sternorrhyncha</taxon>
        <taxon>Aphidomorpha</taxon>
        <taxon>Aphidoidea</taxon>
        <taxon>Aphididae</taxon>
        <taxon>Macrosiphini</taxon>
        <taxon>Macrosiphum</taxon>
    </lineage>
</organism>
<dbReference type="InterPro" id="IPR035983">
    <property type="entry name" value="Hect_E3_ubiquitin_ligase"/>
</dbReference>
<protein>
    <recommendedName>
        <fullName evidence="2">HECT domain-containing protein</fullName>
    </recommendedName>
</protein>
<proteinExistence type="predicted"/>
<dbReference type="Pfam" id="PF00632">
    <property type="entry name" value="HECT"/>
    <property type="match status" value="1"/>
</dbReference>
<sequence>MFIIDCFTEELKEAVWEQHISIDILNSIYNNLKATSKNVLRLIKFEDSDLEITQRTTLNFLKKYLKETKEDNVINFLRFCTGADMITGTKIKIQFNKTTGLLKIPIAHTCSSTLELPTEYESIIQFRSEMNNLLQSNIWVMYSI</sequence>
<feature type="domain" description="HECT" evidence="2">
    <location>
        <begin position="54"/>
        <end position="128"/>
    </location>
</feature>
<dbReference type="Gene3D" id="3.30.2410.10">
    <property type="entry name" value="Hect, E3 ligase catalytic domain"/>
    <property type="match status" value="1"/>
</dbReference>
<comment type="caution">
    <text evidence="3">The sequence shown here is derived from an EMBL/GenBank/DDBJ whole genome shotgun (WGS) entry which is preliminary data.</text>
</comment>
<evidence type="ECO:0000313" key="4">
    <source>
        <dbReference type="Proteomes" id="UP001160148"/>
    </source>
</evidence>
<name>A0AAV0YAU5_9HEMI</name>
<dbReference type="GO" id="GO:0004842">
    <property type="term" value="F:ubiquitin-protein transferase activity"/>
    <property type="evidence" value="ECO:0007669"/>
    <property type="project" value="InterPro"/>
</dbReference>
<dbReference type="EMBL" id="CARXXK010001710">
    <property type="protein sequence ID" value="CAI6377342.1"/>
    <property type="molecule type" value="Genomic_DNA"/>
</dbReference>
<keyword evidence="1" id="KW-0833">Ubl conjugation pathway</keyword>
<reference evidence="3 4" key="1">
    <citation type="submission" date="2023-01" db="EMBL/GenBank/DDBJ databases">
        <authorList>
            <person name="Whitehead M."/>
        </authorList>
    </citation>
    <scope>NUCLEOTIDE SEQUENCE [LARGE SCALE GENOMIC DNA]</scope>
</reference>
<keyword evidence="4" id="KW-1185">Reference proteome</keyword>
<evidence type="ECO:0000313" key="3">
    <source>
        <dbReference type="EMBL" id="CAI6377342.1"/>
    </source>
</evidence>